<dbReference type="InterPro" id="IPR011992">
    <property type="entry name" value="EF-hand-dom_pair"/>
</dbReference>
<dbReference type="GO" id="GO:0005576">
    <property type="term" value="C:extracellular region"/>
    <property type="evidence" value="ECO:0007669"/>
    <property type="project" value="UniProtKB-SubCell"/>
</dbReference>
<keyword evidence="3" id="KW-0479">Metal-binding</keyword>
<feature type="signal peptide" evidence="8">
    <location>
        <begin position="1"/>
        <end position="15"/>
    </location>
</feature>
<evidence type="ECO:0000256" key="6">
    <source>
        <dbReference type="ARBA" id="ARBA00023157"/>
    </source>
</evidence>
<feature type="chain" id="PRO_5043607013" description="EF-hand domain-containing protein" evidence="8">
    <location>
        <begin position="16"/>
        <end position="281"/>
    </location>
</feature>
<evidence type="ECO:0000256" key="7">
    <source>
        <dbReference type="ARBA" id="ARBA00023180"/>
    </source>
</evidence>
<keyword evidence="5" id="KW-0106">Calcium</keyword>
<accession>A0AAV2TKK8</accession>
<evidence type="ECO:0000256" key="1">
    <source>
        <dbReference type="ARBA" id="ARBA00004613"/>
    </source>
</evidence>
<evidence type="ECO:0000256" key="8">
    <source>
        <dbReference type="SAM" id="SignalP"/>
    </source>
</evidence>
<proteinExistence type="predicted"/>
<dbReference type="Pfam" id="PF13499">
    <property type="entry name" value="EF-hand_7"/>
    <property type="match status" value="2"/>
</dbReference>
<evidence type="ECO:0000256" key="2">
    <source>
        <dbReference type="ARBA" id="ARBA00022525"/>
    </source>
</evidence>
<keyword evidence="7" id="KW-0325">Glycoprotein</keyword>
<name>A0AAV2TKK8_CALDB</name>
<dbReference type="SMART" id="SM00054">
    <property type="entry name" value="EFh"/>
    <property type="match status" value="6"/>
</dbReference>
<protein>
    <recommendedName>
        <fullName evidence="9">EF-hand domain-containing protein</fullName>
    </recommendedName>
</protein>
<comment type="subcellular location">
    <subcellularLocation>
        <location evidence="1">Secreted</location>
    </subcellularLocation>
</comment>
<evidence type="ECO:0000256" key="5">
    <source>
        <dbReference type="ARBA" id="ARBA00022837"/>
    </source>
</evidence>
<keyword evidence="8" id="KW-0732">Signal</keyword>
<organism evidence="10 11">
    <name type="scientific">Calicophoron daubneyi</name>
    <name type="common">Rumen fluke</name>
    <name type="synonym">Paramphistomum daubneyi</name>
    <dbReference type="NCBI Taxonomy" id="300641"/>
    <lineage>
        <taxon>Eukaryota</taxon>
        <taxon>Metazoa</taxon>
        <taxon>Spiralia</taxon>
        <taxon>Lophotrochozoa</taxon>
        <taxon>Platyhelminthes</taxon>
        <taxon>Trematoda</taxon>
        <taxon>Digenea</taxon>
        <taxon>Plagiorchiida</taxon>
        <taxon>Pronocephalata</taxon>
        <taxon>Paramphistomoidea</taxon>
        <taxon>Paramphistomidae</taxon>
        <taxon>Calicophoron</taxon>
    </lineage>
</organism>
<evidence type="ECO:0000256" key="4">
    <source>
        <dbReference type="ARBA" id="ARBA00022737"/>
    </source>
</evidence>
<keyword evidence="6" id="KW-1015">Disulfide bond</keyword>
<gene>
    <name evidence="10" type="ORF">CDAUBV1_LOCUS11201</name>
</gene>
<dbReference type="Gene3D" id="1.10.238.10">
    <property type="entry name" value="EF-hand"/>
    <property type="match status" value="3"/>
</dbReference>
<dbReference type="PANTHER" id="PTHR10827:SF98">
    <property type="entry name" value="45 KDA CALCIUM-BINDING PROTEIN"/>
    <property type="match status" value="1"/>
</dbReference>
<dbReference type="EMBL" id="CAXLJL010000356">
    <property type="protein sequence ID" value="CAL5136905.1"/>
    <property type="molecule type" value="Genomic_DNA"/>
</dbReference>
<comment type="caution">
    <text evidence="10">The sequence shown here is derived from an EMBL/GenBank/DDBJ whole genome shotgun (WGS) entry which is preliminary data.</text>
</comment>
<dbReference type="Pfam" id="PF10591">
    <property type="entry name" value="SPARC_Ca_bdg"/>
    <property type="match status" value="1"/>
</dbReference>
<evidence type="ECO:0000313" key="11">
    <source>
        <dbReference type="Proteomes" id="UP001497525"/>
    </source>
</evidence>
<feature type="domain" description="EF-hand" evidence="9">
    <location>
        <begin position="39"/>
        <end position="74"/>
    </location>
</feature>
<keyword evidence="4" id="KW-0677">Repeat</keyword>
<reference evidence="10" key="1">
    <citation type="submission" date="2024-06" db="EMBL/GenBank/DDBJ databases">
        <authorList>
            <person name="Liu X."/>
            <person name="Lenzi L."/>
            <person name="Haldenby T S."/>
            <person name="Uol C."/>
        </authorList>
    </citation>
    <scope>NUCLEOTIDE SEQUENCE</scope>
</reference>
<feature type="domain" description="EF-hand" evidence="9">
    <location>
        <begin position="75"/>
        <end position="110"/>
    </location>
</feature>
<keyword evidence="2" id="KW-0964">Secreted</keyword>
<dbReference type="PANTHER" id="PTHR10827">
    <property type="entry name" value="RETICULOCALBIN"/>
    <property type="match status" value="1"/>
</dbReference>
<dbReference type="InterPro" id="IPR019577">
    <property type="entry name" value="SPARC/Testican_Ca-bd-dom"/>
</dbReference>
<dbReference type="AlphaFoldDB" id="A0AAV2TKK8"/>
<feature type="domain" description="EF-hand" evidence="9">
    <location>
        <begin position="233"/>
        <end position="268"/>
    </location>
</feature>
<dbReference type="Proteomes" id="UP001497525">
    <property type="component" value="Unassembled WGS sequence"/>
</dbReference>
<evidence type="ECO:0000259" key="9">
    <source>
        <dbReference type="PROSITE" id="PS50222"/>
    </source>
</evidence>
<dbReference type="PROSITE" id="PS50222">
    <property type="entry name" value="EF_HAND_2"/>
    <property type="match status" value="5"/>
</dbReference>
<dbReference type="SUPFAM" id="SSF47473">
    <property type="entry name" value="EF-hand"/>
    <property type="match status" value="2"/>
</dbReference>
<dbReference type="PROSITE" id="PS00018">
    <property type="entry name" value="EF_HAND_1"/>
    <property type="match status" value="4"/>
</dbReference>
<evidence type="ECO:0000313" key="10">
    <source>
        <dbReference type="EMBL" id="CAL5136905.1"/>
    </source>
</evidence>
<sequence length="281" mass="31838">MRAVVVLLLCVCVRADVEHAAEPTVGRSGVLEQLKPMEELHEKIARYIDKIDENNDGFVTSAELESWLKKIHYIENEEIAAEKMKECDQNKDNFLSLDEVIRCSYNVSLTDLPLPSLQEYKSIATQIETDQAVFAAADTTHDGLLSLSELVAFIAPSEFPAVAAVLLAKYMKRFDTNNDGKISVDEFIFRALDSTPEEDNQLVEQFMDLDTDNDAVLTQEELRPWLSPDSDKITKTEAERILRVTDTNKDGVMSRQEILDHATLWDVRQITSRSRSLLDEL</sequence>
<evidence type="ECO:0000256" key="3">
    <source>
        <dbReference type="ARBA" id="ARBA00022723"/>
    </source>
</evidence>
<dbReference type="InterPro" id="IPR018247">
    <property type="entry name" value="EF_Hand_1_Ca_BS"/>
</dbReference>
<dbReference type="GO" id="GO:0005509">
    <property type="term" value="F:calcium ion binding"/>
    <property type="evidence" value="ECO:0007669"/>
    <property type="project" value="InterPro"/>
</dbReference>
<feature type="domain" description="EF-hand" evidence="9">
    <location>
        <begin position="125"/>
        <end position="160"/>
    </location>
</feature>
<feature type="domain" description="EF-hand" evidence="9">
    <location>
        <begin position="162"/>
        <end position="197"/>
    </location>
</feature>
<dbReference type="InterPro" id="IPR002048">
    <property type="entry name" value="EF_hand_dom"/>
</dbReference>